<dbReference type="AlphaFoldDB" id="A0A4Y2M3A1"/>
<comment type="caution">
    <text evidence="1">The sequence shown here is derived from an EMBL/GenBank/DDBJ whole genome shotgun (WGS) entry which is preliminary data.</text>
</comment>
<dbReference type="Proteomes" id="UP000499080">
    <property type="component" value="Unassembled WGS sequence"/>
</dbReference>
<sequence length="82" mass="9385">MHTLNRVAHPAGFDKRNCPYVVIIHRESRGHAGGICVLSYRLTRGELKVTSRKRRDAAIRSLMVCGLLLFDRRNKKASRTRP</sequence>
<name>A0A4Y2M3A1_ARAVE</name>
<gene>
    <name evidence="1" type="ORF">AVEN_228094_1</name>
</gene>
<organism evidence="1 2">
    <name type="scientific">Araneus ventricosus</name>
    <name type="common">Orbweaver spider</name>
    <name type="synonym">Epeira ventricosa</name>
    <dbReference type="NCBI Taxonomy" id="182803"/>
    <lineage>
        <taxon>Eukaryota</taxon>
        <taxon>Metazoa</taxon>
        <taxon>Ecdysozoa</taxon>
        <taxon>Arthropoda</taxon>
        <taxon>Chelicerata</taxon>
        <taxon>Arachnida</taxon>
        <taxon>Araneae</taxon>
        <taxon>Araneomorphae</taxon>
        <taxon>Entelegynae</taxon>
        <taxon>Araneoidea</taxon>
        <taxon>Araneidae</taxon>
        <taxon>Araneus</taxon>
    </lineage>
</organism>
<evidence type="ECO:0000313" key="2">
    <source>
        <dbReference type="Proteomes" id="UP000499080"/>
    </source>
</evidence>
<protein>
    <submittedName>
        <fullName evidence="1">Uncharacterized protein</fullName>
    </submittedName>
</protein>
<keyword evidence="2" id="KW-1185">Reference proteome</keyword>
<dbReference type="EMBL" id="BGPR01006750">
    <property type="protein sequence ID" value="GBN21528.1"/>
    <property type="molecule type" value="Genomic_DNA"/>
</dbReference>
<proteinExistence type="predicted"/>
<accession>A0A4Y2M3A1</accession>
<reference evidence="1 2" key="1">
    <citation type="journal article" date="2019" name="Sci. Rep.">
        <title>Orb-weaving spider Araneus ventricosus genome elucidates the spidroin gene catalogue.</title>
        <authorList>
            <person name="Kono N."/>
            <person name="Nakamura H."/>
            <person name="Ohtoshi R."/>
            <person name="Moran D.A.P."/>
            <person name="Shinohara A."/>
            <person name="Yoshida Y."/>
            <person name="Fujiwara M."/>
            <person name="Mori M."/>
            <person name="Tomita M."/>
            <person name="Arakawa K."/>
        </authorList>
    </citation>
    <scope>NUCLEOTIDE SEQUENCE [LARGE SCALE GENOMIC DNA]</scope>
</reference>
<evidence type="ECO:0000313" key="1">
    <source>
        <dbReference type="EMBL" id="GBN21528.1"/>
    </source>
</evidence>